<name>A0A4U6VUB0_SETVI</name>
<accession>A0A4U6VUB0</accession>
<keyword evidence="2" id="KW-1185">Reference proteome</keyword>
<proteinExistence type="predicted"/>
<organism evidence="1 2">
    <name type="scientific">Setaria viridis</name>
    <name type="common">Green bristlegrass</name>
    <name type="synonym">Setaria italica subsp. viridis</name>
    <dbReference type="NCBI Taxonomy" id="4556"/>
    <lineage>
        <taxon>Eukaryota</taxon>
        <taxon>Viridiplantae</taxon>
        <taxon>Streptophyta</taxon>
        <taxon>Embryophyta</taxon>
        <taxon>Tracheophyta</taxon>
        <taxon>Spermatophyta</taxon>
        <taxon>Magnoliopsida</taxon>
        <taxon>Liliopsida</taxon>
        <taxon>Poales</taxon>
        <taxon>Poaceae</taxon>
        <taxon>PACMAD clade</taxon>
        <taxon>Panicoideae</taxon>
        <taxon>Panicodae</taxon>
        <taxon>Paniceae</taxon>
        <taxon>Cenchrinae</taxon>
        <taxon>Setaria</taxon>
    </lineage>
</organism>
<dbReference type="Gramene" id="TKW32585">
    <property type="protein sequence ID" value="TKW32585"/>
    <property type="gene ID" value="SEVIR_2G176800v2"/>
</dbReference>
<dbReference type="AlphaFoldDB" id="A0A4U6VUB0"/>
<reference evidence="1" key="1">
    <citation type="submission" date="2019-03" db="EMBL/GenBank/DDBJ databases">
        <title>WGS assembly of Setaria viridis.</title>
        <authorList>
            <person name="Huang P."/>
            <person name="Jenkins J."/>
            <person name="Grimwood J."/>
            <person name="Barry K."/>
            <person name="Healey A."/>
            <person name="Mamidi S."/>
            <person name="Sreedasyam A."/>
            <person name="Shu S."/>
            <person name="Feldman M."/>
            <person name="Wu J."/>
            <person name="Yu Y."/>
            <person name="Chen C."/>
            <person name="Johnson J."/>
            <person name="Rokhsar D."/>
            <person name="Baxter I."/>
            <person name="Schmutz J."/>
            <person name="Brutnell T."/>
            <person name="Kellogg E."/>
        </authorList>
    </citation>
    <scope>NUCLEOTIDE SEQUENCE [LARGE SCALE GENOMIC DNA]</scope>
</reference>
<protein>
    <submittedName>
        <fullName evidence="1">Uncharacterized protein</fullName>
    </submittedName>
</protein>
<evidence type="ECO:0000313" key="1">
    <source>
        <dbReference type="EMBL" id="TKW32585.1"/>
    </source>
</evidence>
<gene>
    <name evidence="1" type="ORF">SEVIR_2G176800v2</name>
</gene>
<dbReference type="EMBL" id="CM016553">
    <property type="protein sequence ID" value="TKW32585.1"/>
    <property type="molecule type" value="Genomic_DNA"/>
</dbReference>
<sequence length="45" mass="4698">MSPLMCDSGSTTGYIVNTMNLEIIGTGPWAGGGRRGGCILHSRTE</sequence>
<evidence type="ECO:0000313" key="2">
    <source>
        <dbReference type="Proteomes" id="UP000298652"/>
    </source>
</evidence>
<dbReference type="Proteomes" id="UP000298652">
    <property type="component" value="Chromosome 2"/>
</dbReference>